<evidence type="ECO:0000313" key="10">
    <source>
        <dbReference type="Proteomes" id="UP000664203"/>
    </source>
</evidence>
<feature type="transmembrane region" description="Helical" evidence="7">
    <location>
        <begin position="327"/>
        <end position="345"/>
    </location>
</feature>
<dbReference type="PANTHER" id="PTHR10165">
    <property type="entry name" value="LIPID PHOSPHATE PHOSPHATASE"/>
    <property type="match status" value="1"/>
</dbReference>
<evidence type="ECO:0000256" key="2">
    <source>
        <dbReference type="ARBA" id="ARBA00008816"/>
    </source>
</evidence>
<keyword evidence="3 7" id="KW-0812">Transmembrane</keyword>
<feature type="transmembrane region" description="Helical" evidence="7">
    <location>
        <begin position="299"/>
        <end position="321"/>
    </location>
</feature>
<feature type="compositionally biased region" description="Polar residues" evidence="6">
    <location>
        <begin position="9"/>
        <end position="30"/>
    </location>
</feature>
<comment type="subcellular location">
    <subcellularLocation>
        <location evidence="1">Membrane</location>
        <topology evidence="1">Multi-pass membrane protein</topology>
    </subcellularLocation>
</comment>
<feature type="transmembrane region" description="Helical" evidence="7">
    <location>
        <begin position="270"/>
        <end position="287"/>
    </location>
</feature>
<organism evidence="9 10">
    <name type="scientific">Alectoria fallacina</name>
    <dbReference type="NCBI Taxonomy" id="1903189"/>
    <lineage>
        <taxon>Eukaryota</taxon>
        <taxon>Fungi</taxon>
        <taxon>Dikarya</taxon>
        <taxon>Ascomycota</taxon>
        <taxon>Pezizomycotina</taxon>
        <taxon>Lecanoromycetes</taxon>
        <taxon>OSLEUM clade</taxon>
        <taxon>Lecanoromycetidae</taxon>
        <taxon>Lecanorales</taxon>
        <taxon>Lecanorineae</taxon>
        <taxon>Parmeliaceae</taxon>
        <taxon>Alectoria</taxon>
    </lineage>
</organism>
<dbReference type="GO" id="GO:0046839">
    <property type="term" value="P:phospholipid dephosphorylation"/>
    <property type="evidence" value="ECO:0007669"/>
    <property type="project" value="TreeGrafter"/>
</dbReference>
<protein>
    <recommendedName>
        <fullName evidence="8">Phosphatidic acid phosphatase type 2/haloperoxidase domain-containing protein</fullName>
    </recommendedName>
</protein>
<evidence type="ECO:0000259" key="8">
    <source>
        <dbReference type="SMART" id="SM00014"/>
    </source>
</evidence>
<comment type="similarity">
    <text evidence="2">Belongs to the PA-phosphatase related phosphoesterase family.</text>
</comment>
<feature type="region of interest" description="Disordered" evidence="6">
    <location>
        <begin position="61"/>
        <end position="81"/>
    </location>
</feature>
<dbReference type="OrthoDB" id="10030083at2759"/>
<sequence>MPPLDLLDSVTSGHMTNPSPEREPATNSFNGPFLGYPTPPTSRVHDLPYRQTPQNANAIINNTYPPHPSSPPAYRPTPTQQPHPFTARHRVHLNWKALLHWLRLVYLDILFMLLALAVTHIIMVLSHVTFRWNERFFLMTWDPVLERWYGPPELSYPYSPFILSVLFTGVLIPAVGVAVIVGMQAWVRSFWDANAALFGLFKGLVMMTFIQIFLKQWIGEFRPHFITLCNPVLARPNMTDPFPYRRFVTPDCCNPKPVQVSAMQSFPSGHTSESFFVGTFLALYLNAKLKAFSDYHTGFWKWLVVMFPLFGSCLIAGTLVVDRNHHVHDILLSIPWGILVAFLAYRSHYASIFDYRTNHLPLPWSGTRRSLRPTIPAPETDHGDNLAAVRWPRKPFEYSFDGVRDRATRLGLDGAADRLRGPRNISRGRLRQNVFPEPTSLMQNRTGAIVPDGRGEFELREVQDVDRVAPDAGAAELSTARATGHQVDMEGQPQRRWTLESGEEMG</sequence>
<comment type="caution">
    <text evidence="9">The sequence shown here is derived from an EMBL/GenBank/DDBJ whole genome shotgun (WGS) entry which is preliminary data.</text>
</comment>
<dbReference type="PANTHER" id="PTHR10165:SF84">
    <property type="entry name" value="PHOSPHATIDIC ACID PHOSPHATASE BETA"/>
    <property type="match status" value="1"/>
</dbReference>
<name>A0A8H3I8K2_9LECA</name>
<proteinExistence type="inferred from homology"/>
<dbReference type="GO" id="GO:0006644">
    <property type="term" value="P:phospholipid metabolic process"/>
    <property type="evidence" value="ECO:0007669"/>
    <property type="project" value="InterPro"/>
</dbReference>
<evidence type="ECO:0000256" key="3">
    <source>
        <dbReference type="ARBA" id="ARBA00022692"/>
    </source>
</evidence>
<dbReference type="Gene3D" id="1.20.144.10">
    <property type="entry name" value="Phosphatidic acid phosphatase type 2/haloperoxidase"/>
    <property type="match status" value="1"/>
</dbReference>
<evidence type="ECO:0000256" key="5">
    <source>
        <dbReference type="ARBA" id="ARBA00023136"/>
    </source>
</evidence>
<feature type="transmembrane region" description="Helical" evidence="7">
    <location>
        <begin position="104"/>
        <end position="130"/>
    </location>
</feature>
<feature type="transmembrane region" description="Helical" evidence="7">
    <location>
        <begin position="195"/>
        <end position="214"/>
    </location>
</feature>
<dbReference type="InterPro" id="IPR000326">
    <property type="entry name" value="PAP2/HPO"/>
</dbReference>
<dbReference type="SMART" id="SM00014">
    <property type="entry name" value="acidPPc"/>
    <property type="match status" value="1"/>
</dbReference>
<dbReference type="AlphaFoldDB" id="A0A8H3I8K2"/>
<dbReference type="EMBL" id="CAJPDR010000116">
    <property type="protein sequence ID" value="CAF9918907.1"/>
    <property type="molecule type" value="Genomic_DNA"/>
</dbReference>
<keyword evidence="5 7" id="KW-0472">Membrane</keyword>
<feature type="domain" description="Phosphatidic acid phosphatase type 2/haloperoxidase" evidence="8">
    <location>
        <begin position="195"/>
        <end position="345"/>
    </location>
</feature>
<accession>A0A8H3I8K2</accession>
<dbReference type="InterPro" id="IPR036938">
    <property type="entry name" value="PAP2/HPO_sf"/>
</dbReference>
<evidence type="ECO:0000256" key="6">
    <source>
        <dbReference type="SAM" id="MobiDB-lite"/>
    </source>
</evidence>
<dbReference type="InterPro" id="IPR043216">
    <property type="entry name" value="PAP-like"/>
</dbReference>
<reference evidence="9" key="1">
    <citation type="submission" date="2021-03" db="EMBL/GenBank/DDBJ databases">
        <authorList>
            <person name="Tagirdzhanova G."/>
        </authorList>
    </citation>
    <scope>NUCLEOTIDE SEQUENCE</scope>
</reference>
<feature type="transmembrane region" description="Helical" evidence="7">
    <location>
        <begin position="161"/>
        <end position="183"/>
    </location>
</feature>
<gene>
    <name evidence="9" type="ORF">ALECFALPRED_000888</name>
</gene>
<evidence type="ECO:0000313" key="9">
    <source>
        <dbReference type="EMBL" id="CAF9918907.1"/>
    </source>
</evidence>
<feature type="region of interest" description="Disordered" evidence="6">
    <location>
        <begin position="1"/>
        <end position="31"/>
    </location>
</feature>
<dbReference type="GO" id="GO:0008195">
    <property type="term" value="F:phosphatidate phosphatase activity"/>
    <property type="evidence" value="ECO:0007669"/>
    <property type="project" value="TreeGrafter"/>
</dbReference>
<feature type="compositionally biased region" description="Pro residues" evidence="6">
    <location>
        <begin position="65"/>
        <end position="81"/>
    </location>
</feature>
<keyword evidence="4 7" id="KW-1133">Transmembrane helix</keyword>
<dbReference type="GO" id="GO:0016020">
    <property type="term" value="C:membrane"/>
    <property type="evidence" value="ECO:0007669"/>
    <property type="project" value="UniProtKB-SubCell"/>
</dbReference>
<evidence type="ECO:0000256" key="7">
    <source>
        <dbReference type="SAM" id="Phobius"/>
    </source>
</evidence>
<keyword evidence="10" id="KW-1185">Reference proteome</keyword>
<dbReference type="SUPFAM" id="SSF48317">
    <property type="entry name" value="Acid phosphatase/Vanadium-dependent haloperoxidase"/>
    <property type="match status" value="1"/>
</dbReference>
<evidence type="ECO:0000256" key="1">
    <source>
        <dbReference type="ARBA" id="ARBA00004141"/>
    </source>
</evidence>
<dbReference type="Pfam" id="PF01569">
    <property type="entry name" value="PAP2"/>
    <property type="match status" value="1"/>
</dbReference>
<feature type="region of interest" description="Disordered" evidence="6">
    <location>
        <begin position="479"/>
        <end position="506"/>
    </location>
</feature>
<evidence type="ECO:0000256" key="4">
    <source>
        <dbReference type="ARBA" id="ARBA00022989"/>
    </source>
</evidence>
<dbReference type="Proteomes" id="UP000664203">
    <property type="component" value="Unassembled WGS sequence"/>
</dbReference>